<accession>A0A9N8EF10</accession>
<sequence>MTGFLSSSTGARSPTARTGILFAFFLLAAVFLTGTIGQWCLNKRYKDSEHVAAKATVRSTLPSATGTFTLLDTSTGSGSSATLGATSLRQHTDHTPNDDKKVGWEFAGPTTYRFQDEGLASAAAVQTVVESKDYWFIGSVNGGIWRTPKPMSQHPHWENVLDGQPVTCSSISAMHVALNYTSGTGHPGMIVYAGCGGSTSSEQGYDWNVVNSGDWGGIMVSKDQGTTWSMVDGFPVNYYVTDIYVVRENDGKPVLLVAAQSHLWDRNKGGIWRSDNYDGTSFQQVSKRPTFSLLPFDPSGNWILATHTHSTNTTVSISRTSRRSFRELPPLPWQTPGTVPFYTCATVISTPGGGRYKIIVGALTRLPGGLSNHTDSQIFVSGIFDPGDYPPRPVPWSTLPQPMRLDQDSMPKDRMALLLDPHDSDFIYVAGNAEALVWRVDITTQVWAPLWDDHTGIPHADCRNFAYDSDLDRLLLVSDGGIFGREAVGYWVSLNGDYSGLEVLTAQYDPQQDRYVAGAQDNCVLVVRGDNSHDEAVGFIEGDGTVTAVDSRANPSRLFGAVQFLGLDTLDNDPDSSVLKDDDDDDDCGGICFLQGDKSIHIPVDKYFPEPSSFPYFVHHFTLNYQDPTLFQFWVNRTGGDDERPSGIYQLHIPYTVQDPDDIGPPTMVMKTPPGSMIMNFVSGGYTAGTPDPNLLVGISNTHVHVRSLIDHSDDGGLVIRPLPVTFAIPLTLDYDKNTGARILGPVTHARTVFLSVLSERDSRVMAVTGWQSIQDNLGEEAVFFTTDAGKSWKNVTGNLREASGVVGKVRPGGILLVDLDRHYALMVGSSNGIMVTFVKASLRDMDDPDTTTSNDVVDPSPPPTWVRLGTYEEFPIVLTANVEYEPTTDRLVAATYGRGIYVLKDAKAKLLDAQRQMDEGRLASSTYGNGPGLSPALK</sequence>
<gene>
    <name evidence="1" type="ORF">SEMRO_1086_G239720.1</name>
</gene>
<dbReference type="AlphaFoldDB" id="A0A9N8EF10"/>
<dbReference type="SUPFAM" id="SSF50939">
    <property type="entry name" value="Sialidases"/>
    <property type="match status" value="2"/>
</dbReference>
<proteinExistence type="predicted"/>
<organism evidence="1 2">
    <name type="scientific">Seminavis robusta</name>
    <dbReference type="NCBI Taxonomy" id="568900"/>
    <lineage>
        <taxon>Eukaryota</taxon>
        <taxon>Sar</taxon>
        <taxon>Stramenopiles</taxon>
        <taxon>Ochrophyta</taxon>
        <taxon>Bacillariophyta</taxon>
        <taxon>Bacillariophyceae</taxon>
        <taxon>Bacillariophycidae</taxon>
        <taxon>Naviculales</taxon>
        <taxon>Naviculaceae</taxon>
        <taxon>Seminavis</taxon>
    </lineage>
</organism>
<reference evidence="1" key="1">
    <citation type="submission" date="2020-06" db="EMBL/GenBank/DDBJ databases">
        <authorList>
            <consortium name="Plant Systems Biology data submission"/>
        </authorList>
    </citation>
    <scope>NUCLEOTIDE SEQUENCE</scope>
    <source>
        <strain evidence="1">D6</strain>
    </source>
</reference>
<dbReference type="Gene3D" id="2.130.10.10">
    <property type="entry name" value="YVTN repeat-like/Quinoprotein amine dehydrogenase"/>
    <property type="match status" value="1"/>
</dbReference>
<dbReference type="Proteomes" id="UP001153069">
    <property type="component" value="Unassembled WGS sequence"/>
</dbReference>
<dbReference type="InterPro" id="IPR015943">
    <property type="entry name" value="WD40/YVTN_repeat-like_dom_sf"/>
</dbReference>
<comment type="caution">
    <text evidence="1">The sequence shown here is derived from an EMBL/GenBank/DDBJ whole genome shotgun (WGS) entry which is preliminary data.</text>
</comment>
<dbReference type="SUPFAM" id="SSF63829">
    <property type="entry name" value="Calcium-dependent phosphotriesterase"/>
    <property type="match status" value="1"/>
</dbReference>
<dbReference type="InterPro" id="IPR036278">
    <property type="entry name" value="Sialidase_sf"/>
</dbReference>
<protein>
    <submittedName>
        <fullName evidence="1">Uncharacterized protein</fullName>
    </submittedName>
</protein>
<keyword evidence="2" id="KW-1185">Reference proteome</keyword>
<name>A0A9N8EF10_9STRA</name>
<evidence type="ECO:0000313" key="2">
    <source>
        <dbReference type="Proteomes" id="UP001153069"/>
    </source>
</evidence>
<evidence type="ECO:0000313" key="1">
    <source>
        <dbReference type="EMBL" id="CAB9520251.1"/>
    </source>
</evidence>
<dbReference type="OrthoDB" id="10662766at2759"/>
<dbReference type="EMBL" id="CAICTM010001084">
    <property type="protein sequence ID" value="CAB9520251.1"/>
    <property type="molecule type" value="Genomic_DNA"/>
</dbReference>